<evidence type="ECO:0000313" key="9">
    <source>
        <dbReference type="EMBL" id="CAB4531991.1"/>
    </source>
</evidence>
<dbReference type="InterPro" id="IPR005829">
    <property type="entry name" value="Sugar_transporter_CS"/>
</dbReference>
<evidence type="ECO:0000259" key="8">
    <source>
        <dbReference type="PROSITE" id="PS50850"/>
    </source>
</evidence>
<dbReference type="PROSITE" id="PS50850">
    <property type="entry name" value="MFS"/>
    <property type="match status" value="1"/>
</dbReference>
<sequence>MSKIKIELDENGLDPNRWRALFVIAIASLMVVLDASIVNIALPSAQVDLNISDANRQWVVTAYSLAFGSLLLLGGRISDYVGRKKIFIVGLIGFAAASGLGGIASSQGLLFGARALQGAFGALLAPAALALINVTFTVPKERARAFGVYGAISGGGAAIGLILGGVLTEYANWRWCLGVNVPIALVAVALAIPFIHESKAKGDNTYDIPGAATVTLGLVSLVYGFSQAASKGWGDFETYKFFIVAGAFLIAFFVIEKRVSNPLLPLRVLTERNRGGSYLASLLVGTGLFAMFLFLSIYLQSFLNYSSLRSGFAFLPFSAGVIVFAGVASQLLPRTGPKPLMATGLVAASLGLLLLSQITPTSTYAKDILPALLIMSSGMALFFIPSASTGLHNAGEHDAGVAGAVLNTSQQIGGSLGAALLNTVAISSAAAFAKGHGELGDKVQVFAQVHGFSTAFKFGAGFLLLAAIVTVISLNVGKDSLVESETGAIH</sequence>
<dbReference type="GO" id="GO:0022857">
    <property type="term" value="F:transmembrane transporter activity"/>
    <property type="evidence" value="ECO:0007669"/>
    <property type="project" value="InterPro"/>
</dbReference>
<dbReference type="AlphaFoldDB" id="A0A6J6AZ05"/>
<dbReference type="CDD" id="cd17321">
    <property type="entry name" value="MFS_MMR_MDR_like"/>
    <property type="match status" value="1"/>
</dbReference>
<dbReference type="EMBL" id="CAEZSJ010000005">
    <property type="protein sequence ID" value="CAB4531991.1"/>
    <property type="molecule type" value="Genomic_DNA"/>
</dbReference>
<evidence type="ECO:0000256" key="7">
    <source>
        <dbReference type="SAM" id="Phobius"/>
    </source>
</evidence>
<evidence type="ECO:0000256" key="1">
    <source>
        <dbReference type="ARBA" id="ARBA00004651"/>
    </source>
</evidence>
<feature type="transmembrane region" description="Helical" evidence="7">
    <location>
        <begin position="54"/>
        <end position="74"/>
    </location>
</feature>
<dbReference type="PANTHER" id="PTHR42718">
    <property type="entry name" value="MAJOR FACILITATOR SUPERFAMILY MULTIDRUG TRANSPORTER MFSC"/>
    <property type="match status" value="1"/>
</dbReference>
<dbReference type="PRINTS" id="PR01036">
    <property type="entry name" value="TCRTETB"/>
</dbReference>
<comment type="subcellular location">
    <subcellularLocation>
        <location evidence="1">Cell membrane</location>
        <topology evidence="1">Multi-pass membrane protein</topology>
    </subcellularLocation>
</comment>
<name>A0A6J6AZ05_9ZZZZ</name>
<feature type="transmembrane region" description="Helical" evidence="7">
    <location>
        <begin position="86"/>
        <end position="104"/>
    </location>
</feature>
<dbReference type="InterPro" id="IPR004638">
    <property type="entry name" value="EmrB-like"/>
</dbReference>
<keyword evidence="4 7" id="KW-0812">Transmembrane</keyword>
<organism evidence="9">
    <name type="scientific">freshwater metagenome</name>
    <dbReference type="NCBI Taxonomy" id="449393"/>
    <lineage>
        <taxon>unclassified sequences</taxon>
        <taxon>metagenomes</taxon>
        <taxon>ecological metagenomes</taxon>
    </lineage>
</organism>
<feature type="transmembrane region" description="Helical" evidence="7">
    <location>
        <begin position="116"/>
        <end position="134"/>
    </location>
</feature>
<keyword evidence="3" id="KW-1003">Cell membrane</keyword>
<reference evidence="9" key="1">
    <citation type="submission" date="2020-05" db="EMBL/GenBank/DDBJ databases">
        <authorList>
            <person name="Chiriac C."/>
            <person name="Salcher M."/>
            <person name="Ghai R."/>
            <person name="Kavagutti S V."/>
        </authorList>
    </citation>
    <scope>NUCLEOTIDE SEQUENCE</scope>
</reference>
<feature type="transmembrane region" description="Helical" evidence="7">
    <location>
        <begin position="238"/>
        <end position="255"/>
    </location>
</feature>
<accession>A0A6J6AZ05</accession>
<dbReference type="InterPro" id="IPR011701">
    <property type="entry name" value="MFS"/>
</dbReference>
<feature type="transmembrane region" description="Helical" evidence="7">
    <location>
        <begin position="339"/>
        <end position="358"/>
    </location>
</feature>
<feature type="domain" description="Major facilitator superfamily (MFS) profile" evidence="8">
    <location>
        <begin position="20"/>
        <end position="478"/>
    </location>
</feature>
<feature type="transmembrane region" description="Helical" evidence="7">
    <location>
        <begin position="20"/>
        <end position="42"/>
    </location>
</feature>
<feature type="transmembrane region" description="Helical" evidence="7">
    <location>
        <begin position="458"/>
        <end position="476"/>
    </location>
</feature>
<evidence type="ECO:0000256" key="3">
    <source>
        <dbReference type="ARBA" id="ARBA00022475"/>
    </source>
</evidence>
<feature type="transmembrane region" description="Helical" evidence="7">
    <location>
        <begin position="146"/>
        <end position="166"/>
    </location>
</feature>
<dbReference type="Pfam" id="PF07690">
    <property type="entry name" value="MFS_1"/>
    <property type="match status" value="1"/>
</dbReference>
<dbReference type="Gene3D" id="1.20.1250.20">
    <property type="entry name" value="MFS general substrate transporter like domains"/>
    <property type="match status" value="1"/>
</dbReference>
<dbReference type="InterPro" id="IPR020846">
    <property type="entry name" value="MFS_dom"/>
</dbReference>
<dbReference type="PROSITE" id="PS00216">
    <property type="entry name" value="SUGAR_TRANSPORT_1"/>
    <property type="match status" value="1"/>
</dbReference>
<feature type="transmembrane region" description="Helical" evidence="7">
    <location>
        <begin position="364"/>
        <end position="384"/>
    </location>
</feature>
<feature type="transmembrane region" description="Helical" evidence="7">
    <location>
        <begin position="276"/>
        <end position="299"/>
    </location>
</feature>
<evidence type="ECO:0000256" key="2">
    <source>
        <dbReference type="ARBA" id="ARBA00022448"/>
    </source>
</evidence>
<protein>
    <submittedName>
        <fullName evidence="9">Unannotated protein</fullName>
    </submittedName>
</protein>
<keyword evidence="5 7" id="KW-1133">Transmembrane helix</keyword>
<dbReference type="PANTHER" id="PTHR42718:SF46">
    <property type="entry name" value="BLR6921 PROTEIN"/>
    <property type="match status" value="1"/>
</dbReference>
<dbReference type="SUPFAM" id="SSF103473">
    <property type="entry name" value="MFS general substrate transporter"/>
    <property type="match status" value="1"/>
</dbReference>
<keyword evidence="2" id="KW-0813">Transport</keyword>
<evidence type="ECO:0000256" key="5">
    <source>
        <dbReference type="ARBA" id="ARBA00022989"/>
    </source>
</evidence>
<feature type="transmembrane region" description="Helical" evidence="7">
    <location>
        <begin position="172"/>
        <end position="194"/>
    </location>
</feature>
<feature type="transmembrane region" description="Helical" evidence="7">
    <location>
        <begin position="206"/>
        <end position="226"/>
    </location>
</feature>
<dbReference type="InterPro" id="IPR036259">
    <property type="entry name" value="MFS_trans_sf"/>
</dbReference>
<dbReference type="NCBIfam" id="TIGR00711">
    <property type="entry name" value="efflux_EmrB"/>
    <property type="match status" value="1"/>
</dbReference>
<evidence type="ECO:0000256" key="4">
    <source>
        <dbReference type="ARBA" id="ARBA00022692"/>
    </source>
</evidence>
<evidence type="ECO:0000256" key="6">
    <source>
        <dbReference type="ARBA" id="ARBA00023136"/>
    </source>
</evidence>
<feature type="transmembrane region" description="Helical" evidence="7">
    <location>
        <begin position="311"/>
        <end position="332"/>
    </location>
</feature>
<gene>
    <name evidence="9" type="ORF">UFOPK1425_00063</name>
</gene>
<proteinExistence type="predicted"/>
<dbReference type="GO" id="GO:0005886">
    <property type="term" value="C:plasma membrane"/>
    <property type="evidence" value="ECO:0007669"/>
    <property type="project" value="UniProtKB-SubCell"/>
</dbReference>
<dbReference type="Gene3D" id="1.20.1720.10">
    <property type="entry name" value="Multidrug resistance protein D"/>
    <property type="match status" value="1"/>
</dbReference>
<keyword evidence="6 7" id="KW-0472">Membrane</keyword>